<keyword evidence="4" id="KW-1185">Reference proteome</keyword>
<dbReference type="Proteomes" id="UP001375743">
    <property type="component" value="Unassembled WGS sequence"/>
</dbReference>
<sequence length="130" mass="13650">MTSVTNPPLSCYHGRKRVLLVLSPTADSGSVQRQRRALAGEEVGLQARDVVVVWAAGGKVSAEGGEMPALDARGLACAYGVKPGEPFQAVLIGKDGAVELRSGEPVSAAHLFELIDDMPPARQSEARTRA</sequence>
<comment type="caution">
    <text evidence="3">The sequence shown here is derived from an EMBL/GenBank/DDBJ whole genome shotgun (WGS) entry which is preliminary data.</text>
</comment>
<reference evidence="3 4" key="1">
    <citation type="submission" date="2024-01" db="EMBL/GenBank/DDBJ databases">
        <title>Multi-omics insights into the function and evolution of sodium benzoate biodegradation pathways in Benzoatithermus flavus gen. nov., sp. nov. from hot spring.</title>
        <authorList>
            <person name="Hu C.-J."/>
            <person name="Li W.-J."/>
        </authorList>
    </citation>
    <scope>NUCLEOTIDE SEQUENCE [LARGE SCALE GENOMIC DNA]</scope>
    <source>
        <strain evidence="3 4">SYSU G07066</strain>
    </source>
</reference>
<protein>
    <submittedName>
        <fullName evidence="3">DUF4174 domain-containing protein</fullName>
    </submittedName>
</protein>
<keyword evidence="1" id="KW-0732">Signal</keyword>
<dbReference type="RefSeq" id="WP_418159546.1">
    <property type="nucleotide sequence ID" value="NZ_JBBLZC010000009.1"/>
</dbReference>
<dbReference type="InterPro" id="IPR025232">
    <property type="entry name" value="DUF4174"/>
</dbReference>
<accession>A0ABU8XUU2</accession>
<organism evidence="3 4">
    <name type="scientific">Benzoatithermus flavus</name>
    <dbReference type="NCBI Taxonomy" id="3108223"/>
    <lineage>
        <taxon>Bacteria</taxon>
        <taxon>Pseudomonadati</taxon>
        <taxon>Pseudomonadota</taxon>
        <taxon>Alphaproteobacteria</taxon>
        <taxon>Geminicoccales</taxon>
        <taxon>Geminicoccaceae</taxon>
        <taxon>Benzoatithermus</taxon>
    </lineage>
</organism>
<dbReference type="Pfam" id="PF13778">
    <property type="entry name" value="DUF4174"/>
    <property type="match status" value="1"/>
</dbReference>
<gene>
    <name evidence="3" type="ORF">U1T56_11100</name>
</gene>
<evidence type="ECO:0000313" key="4">
    <source>
        <dbReference type="Proteomes" id="UP001375743"/>
    </source>
</evidence>
<proteinExistence type="predicted"/>
<evidence type="ECO:0000256" key="1">
    <source>
        <dbReference type="ARBA" id="ARBA00022729"/>
    </source>
</evidence>
<evidence type="ECO:0000313" key="3">
    <source>
        <dbReference type="EMBL" id="MEK0083702.1"/>
    </source>
</evidence>
<dbReference type="EMBL" id="JBBLZC010000009">
    <property type="protein sequence ID" value="MEK0083702.1"/>
    <property type="molecule type" value="Genomic_DNA"/>
</dbReference>
<evidence type="ECO:0000259" key="2">
    <source>
        <dbReference type="Pfam" id="PF13778"/>
    </source>
</evidence>
<feature type="domain" description="DUF4174" evidence="2">
    <location>
        <begin position="9"/>
        <end position="124"/>
    </location>
</feature>
<name>A0ABU8XUU2_9PROT</name>